<comment type="similarity">
    <text evidence="1">Belongs to the protein kinase superfamily. TKL Ser/Thr protein kinase family.</text>
</comment>
<dbReference type="SUPFAM" id="SSF48403">
    <property type="entry name" value="Ankyrin repeat"/>
    <property type="match status" value="1"/>
</dbReference>
<evidence type="ECO:0000313" key="10">
    <source>
        <dbReference type="Proteomes" id="UP001341281"/>
    </source>
</evidence>
<feature type="region of interest" description="Disordered" evidence="7">
    <location>
        <begin position="1"/>
        <end position="77"/>
    </location>
</feature>
<feature type="repeat" description="ANK" evidence="6">
    <location>
        <begin position="117"/>
        <end position="149"/>
    </location>
</feature>
<dbReference type="InterPro" id="IPR002110">
    <property type="entry name" value="Ankyrin_rpt"/>
</dbReference>
<sequence>MAANGMKVALHRQVSGGSMKHNAELRRQASLESPRTGRATSRFMFGRQSSMDPNRRRGRSQSPVPAAAAGSSPAEDLTVPENLDATMQLLFFACHGDALGVEGLLRSGVDVNSINLDGRTALHIAACEGHRDVVRVLLNWKANTDARDRWGSTAVADAKFYGHTRVYDLLKAHGAKVPKTKRTPMMAATPGEVPEYELNPGEVQFRRGYNVTPVQFFFPNVQFLFHKHLFLRIRGERELMLLYIEQGSYHIAKWNGTKVSVKILDREGCSDQEAANDFRHELTILEKVRHPNVVQFVGAVTQHIPMMIVSELHEDQDLTACIQKKGKLHAQKVLRYGLDIARGMTYLHQCKPDPIIHCDLKPKNIFLDSGGQLKIAGFGVTRVSKIGPDKVRLINHDELVDSFSYHTAPELHRNDVFDSSVDAYSFGFILYEMVEGSVRTPEDSGHTIRFEGMRPSLKGKLKGYPPDFKALIEECWHPQAMARPTFSEIIIRLDKVYAHCAKQGSWKESLKIWCVSHFQRLKRINYRSVKSRIHTEP</sequence>
<feature type="compositionally biased region" description="Low complexity" evidence="7">
    <location>
        <begin position="62"/>
        <end position="74"/>
    </location>
</feature>
<dbReference type="PANTHER" id="PTHR44329:SF215">
    <property type="entry name" value="OS01G0892800 PROTEIN"/>
    <property type="match status" value="1"/>
</dbReference>
<dbReference type="SMART" id="SM00248">
    <property type="entry name" value="ANK"/>
    <property type="match status" value="2"/>
</dbReference>
<accession>A0AAQ3WNA5</accession>
<evidence type="ECO:0000313" key="9">
    <source>
        <dbReference type="EMBL" id="WVZ67873.1"/>
    </source>
</evidence>
<dbReference type="Pfam" id="PF12796">
    <property type="entry name" value="Ank_2"/>
    <property type="match status" value="1"/>
</dbReference>
<dbReference type="PROSITE" id="PS00108">
    <property type="entry name" value="PROTEIN_KINASE_ST"/>
    <property type="match status" value="1"/>
</dbReference>
<dbReference type="GO" id="GO:0004674">
    <property type="term" value="F:protein serine/threonine kinase activity"/>
    <property type="evidence" value="ECO:0007669"/>
    <property type="project" value="TreeGrafter"/>
</dbReference>
<dbReference type="Gene3D" id="1.25.40.20">
    <property type="entry name" value="Ankyrin repeat-containing domain"/>
    <property type="match status" value="1"/>
</dbReference>
<dbReference type="PROSITE" id="PS50297">
    <property type="entry name" value="ANK_REP_REGION"/>
    <property type="match status" value="1"/>
</dbReference>
<dbReference type="PROSITE" id="PS50088">
    <property type="entry name" value="ANK_REPEAT"/>
    <property type="match status" value="1"/>
</dbReference>
<dbReference type="SUPFAM" id="SSF56112">
    <property type="entry name" value="Protein kinase-like (PK-like)"/>
    <property type="match status" value="1"/>
</dbReference>
<dbReference type="InterPro" id="IPR036770">
    <property type="entry name" value="Ankyrin_rpt-contain_sf"/>
</dbReference>
<dbReference type="InterPro" id="IPR008271">
    <property type="entry name" value="Ser/Thr_kinase_AS"/>
</dbReference>
<dbReference type="InterPro" id="IPR051681">
    <property type="entry name" value="Ser/Thr_Kinases-Pseudokinases"/>
</dbReference>
<dbReference type="Proteomes" id="UP001341281">
    <property type="component" value="Chromosome 04"/>
</dbReference>
<protein>
    <recommendedName>
        <fullName evidence="8">Protein kinase domain-containing protein</fullName>
    </recommendedName>
</protein>
<evidence type="ECO:0000259" key="8">
    <source>
        <dbReference type="PROSITE" id="PS50011"/>
    </source>
</evidence>
<evidence type="ECO:0000256" key="5">
    <source>
        <dbReference type="ARBA" id="ARBA00022840"/>
    </source>
</evidence>
<organism evidence="9 10">
    <name type="scientific">Paspalum notatum var. saurae</name>
    <dbReference type="NCBI Taxonomy" id="547442"/>
    <lineage>
        <taxon>Eukaryota</taxon>
        <taxon>Viridiplantae</taxon>
        <taxon>Streptophyta</taxon>
        <taxon>Embryophyta</taxon>
        <taxon>Tracheophyta</taxon>
        <taxon>Spermatophyta</taxon>
        <taxon>Magnoliopsida</taxon>
        <taxon>Liliopsida</taxon>
        <taxon>Poales</taxon>
        <taxon>Poaceae</taxon>
        <taxon>PACMAD clade</taxon>
        <taxon>Panicoideae</taxon>
        <taxon>Andropogonodae</taxon>
        <taxon>Paspaleae</taxon>
        <taxon>Paspalinae</taxon>
        <taxon>Paspalum</taxon>
    </lineage>
</organism>
<dbReference type="Pfam" id="PF07714">
    <property type="entry name" value="PK_Tyr_Ser-Thr"/>
    <property type="match status" value="1"/>
</dbReference>
<keyword evidence="10" id="KW-1185">Reference proteome</keyword>
<keyword evidence="4" id="KW-0418">Kinase</keyword>
<evidence type="ECO:0000256" key="2">
    <source>
        <dbReference type="ARBA" id="ARBA00022679"/>
    </source>
</evidence>
<gene>
    <name evidence="9" type="ORF">U9M48_016891</name>
</gene>
<evidence type="ECO:0000256" key="1">
    <source>
        <dbReference type="ARBA" id="ARBA00005843"/>
    </source>
</evidence>
<evidence type="ECO:0000256" key="3">
    <source>
        <dbReference type="ARBA" id="ARBA00022741"/>
    </source>
</evidence>
<keyword evidence="2" id="KW-0808">Transferase</keyword>
<dbReference type="GO" id="GO:0005524">
    <property type="term" value="F:ATP binding"/>
    <property type="evidence" value="ECO:0007669"/>
    <property type="project" value="UniProtKB-KW"/>
</dbReference>
<keyword evidence="5" id="KW-0067">ATP-binding</keyword>
<evidence type="ECO:0000256" key="6">
    <source>
        <dbReference type="PROSITE-ProRule" id="PRU00023"/>
    </source>
</evidence>
<evidence type="ECO:0000256" key="4">
    <source>
        <dbReference type="ARBA" id="ARBA00022777"/>
    </source>
</evidence>
<dbReference type="InterPro" id="IPR001245">
    <property type="entry name" value="Ser-Thr/Tyr_kinase_cat_dom"/>
</dbReference>
<dbReference type="Gene3D" id="1.10.510.10">
    <property type="entry name" value="Transferase(Phosphotransferase) domain 1"/>
    <property type="match status" value="1"/>
</dbReference>
<reference evidence="9 10" key="1">
    <citation type="submission" date="2024-02" db="EMBL/GenBank/DDBJ databases">
        <title>High-quality chromosome-scale genome assembly of Pensacola bahiagrass (Paspalum notatum Flugge var. saurae).</title>
        <authorList>
            <person name="Vega J.M."/>
            <person name="Podio M."/>
            <person name="Orjuela J."/>
            <person name="Siena L.A."/>
            <person name="Pessino S.C."/>
            <person name="Combes M.C."/>
            <person name="Mariac C."/>
            <person name="Albertini E."/>
            <person name="Pupilli F."/>
            <person name="Ortiz J.P.A."/>
            <person name="Leblanc O."/>
        </authorList>
    </citation>
    <scope>NUCLEOTIDE SEQUENCE [LARGE SCALE GENOMIC DNA]</scope>
    <source>
        <strain evidence="9">R1</strain>
        <tissue evidence="9">Leaf</tissue>
    </source>
</reference>
<dbReference type="PIRSF" id="PIRSF000654">
    <property type="entry name" value="Integrin-linked_kinase"/>
    <property type="match status" value="1"/>
</dbReference>
<dbReference type="InterPro" id="IPR011009">
    <property type="entry name" value="Kinase-like_dom_sf"/>
</dbReference>
<evidence type="ECO:0000256" key="7">
    <source>
        <dbReference type="SAM" id="MobiDB-lite"/>
    </source>
</evidence>
<dbReference type="PANTHER" id="PTHR44329">
    <property type="entry name" value="SERINE/THREONINE-PROTEIN KINASE TNNI3K-RELATED"/>
    <property type="match status" value="1"/>
</dbReference>
<proteinExistence type="inferred from homology"/>
<dbReference type="PROSITE" id="PS50011">
    <property type="entry name" value="PROTEIN_KINASE_DOM"/>
    <property type="match status" value="1"/>
</dbReference>
<dbReference type="InterPro" id="IPR000719">
    <property type="entry name" value="Prot_kinase_dom"/>
</dbReference>
<dbReference type="FunFam" id="1.25.40.20:FF:000211">
    <property type="entry name" value="Integrin-linked protein kinase 1"/>
    <property type="match status" value="1"/>
</dbReference>
<dbReference type="FunFam" id="3.30.200.20:FF:000180">
    <property type="entry name" value="serine/threonine-protein kinase STY46-like"/>
    <property type="match status" value="1"/>
</dbReference>
<dbReference type="Gene3D" id="3.30.200.20">
    <property type="entry name" value="Phosphorylase Kinase, domain 1"/>
    <property type="match status" value="1"/>
</dbReference>
<dbReference type="EMBL" id="CP144748">
    <property type="protein sequence ID" value="WVZ67873.1"/>
    <property type="molecule type" value="Genomic_DNA"/>
</dbReference>
<dbReference type="SMART" id="SM00220">
    <property type="entry name" value="S_TKc"/>
    <property type="match status" value="1"/>
</dbReference>
<dbReference type="AlphaFoldDB" id="A0AAQ3WNA5"/>
<name>A0AAQ3WNA5_PASNO</name>
<keyword evidence="6" id="KW-0040">ANK repeat</keyword>
<feature type="domain" description="Protein kinase" evidence="8">
    <location>
        <begin position="228"/>
        <end position="497"/>
    </location>
</feature>
<keyword evidence="3" id="KW-0547">Nucleotide-binding</keyword>